<dbReference type="RefSeq" id="XP_018661950.1">
    <property type="nucleotide sequence ID" value="XM_018804959.1"/>
</dbReference>
<proteinExistence type="predicted"/>
<name>A0A2P4ZW38_9HYPO</name>
<dbReference type="PANTHER" id="PTHR34883">
    <property type="entry name" value="SERINE-RICH PROTEIN, PUTATIVE-RELATED-RELATED"/>
    <property type="match status" value="1"/>
</dbReference>
<gene>
    <name evidence="2" type="ORF">TGAM01_v202344</name>
</gene>
<dbReference type="InterPro" id="IPR008972">
    <property type="entry name" value="Cupredoxin"/>
</dbReference>
<keyword evidence="1" id="KW-0732">Signal</keyword>
<dbReference type="CDD" id="cd00920">
    <property type="entry name" value="Cupredoxin"/>
    <property type="match status" value="1"/>
</dbReference>
<evidence type="ECO:0008006" key="4">
    <source>
        <dbReference type="Google" id="ProtNLM"/>
    </source>
</evidence>
<dbReference type="EMBL" id="JPDN02000006">
    <property type="protein sequence ID" value="PON28497.1"/>
    <property type="molecule type" value="Genomic_DNA"/>
</dbReference>
<dbReference type="SUPFAM" id="SSF49503">
    <property type="entry name" value="Cupredoxins"/>
    <property type="match status" value="1"/>
</dbReference>
<evidence type="ECO:0000256" key="1">
    <source>
        <dbReference type="SAM" id="SignalP"/>
    </source>
</evidence>
<dbReference type="Proteomes" id="UP000054821">
    <property type="component" value="Unassembled WGS sequence"/>
</dbReference>
<evidence type="ECO:0000313" key="3">
    <source>
        <dbReference type="Proteomes" id="UP000054821"/>
    </source>
</evidence>
<feature type="signal peptide" evidence="1">
    <location>
        <begin position="1"/>
        <end position="19"/>
    </location>
</feature>
<dbReference type="PANTHER" id="PTHR34883:SF15">
    <property type="entry name" value="EXTRACELLULAR SERINE-RICH PROTEIN"/>
    <property type="match status" value="1"/>
</dbReference>
<comment type="caution">
    <text evidence="2">The sequence shown here is derived from an EMBL/GenBank/DDBJ whole genome shotgun (WGS) entry which is preliminary data.</text>
</comment>
<dbReference type="Gene3D" id="2.60.40.420">
    <property type="entry name" value="Cupredoxins - blue copper proteins"/>
    <property type="match status" value="1"/>
</dbReference>
<accession>A0A2P4ZW38</accession>
<evidence type="ECO:0000313" key="2">
    <source>
        <dbReference type="EMBL" id="PON28497.1"/>
    </source>
</evidence>
<reference evidence="2 3" key="1">
    <citation type="journal article" date="2016" name="Genome Announc.">
        <title>Draft Whole-Genome Sequence of Trichoderma gamsii T6085, a Promising Biocontrol Agent of Fusarium Head Blight on Wheat.</title>
        <authorList>
            <person name="Baroncelli R."/>
            <person name="Zapparata A."/>
            <person name="Piaggeschi G."/>
            <person name="Sarrocco S."/>
            <person name="Vannacci G."/>
        </authorList>
    </citation>
    <scope>NUCLEOTIDE SEQUENCE [LARGE SCALE GENOMIC DNA]</scope>
    <source>
        <strain evidence="2 3">T6085</strain>
    </source>
</reference>
<dbReference type="InterPro" id="IPR052953">
    <property type="entry name" value="Ser-rich/MCO-related"/>
</dbReference>
<dbReference type="GeneID" id="29985042"/>
<sequence length="189" mass="19878">MFASKAFALFAAVIASVSAAPAGTPTTGNDLVSRTGWTGVTHSVVVGRGGLHFDPENVVAEIGDTIEWHFQAANHSIAQSDFAHPCKPLADGTSFFAGFNFVTKDGQNPNVYQITVIDNSPIWYYCPQTKGNHCQMGMVGVINQNFNSQNTLSNQKVIAAGTGVSTVGTIQGGKNGGFIRANPNPNSGF</sequence>
<dbReference type="AlphaFoldDB" id="A0A2P4ZW38"/>
<keyword evidence="3" id="KW-1185">Reference proteome</keyword>
<organism evidence="2 3">
    <name type="scientific">Trichoderma gamsii</name>
    <dbReference type="NCBI Taxonomy" id="398673"/>
    <lineage>
        <taxon>Eukaryota</taxon>
        <taxon>Fungi</taxon>
        <taxon>Dikarya</taxon>
        <taxon>Ascomycota</taxon>
        <taxon>Pezizomycotina</taxon>
        <taxon>Sordariomycetes</taxon>
        <taxon>Hypocreomycetidae</taxon>
        <taxon>Hypocreales</taxon>
        <taxon>Hypocreaceae</taxon>
        <taxon>Trichoderma</taxon>
    </lineage>
</organism>
<dbReference type="STRING" id="398673.A0A2P4ZW38"/>
<protein>
    <recommendedName>
        <fullName evidence="4">Extracellular serine-rich protein</fullName>
    </recommendedName>
</protein>
<feature type="chain" id="PRO_5015151036" description="Extracellular serine-rich protein" evidence="1">
    <location>
        <begin position="20"/>
        <end position="189"/>
    </location>
</feature>